<reference evidence="4 5" key="1">
    <citation type="submission" date="2022-10" db="EMBL/GenBank/DDBJ databases">
        <title>Chitinophaga nivalis PC15 sp. nov., isolated from Pyeongchang county, South Korea.</title>
        <authorList>
            <person name="Trinh H.N."/>
        </authorList>
    </citation>
    <scope>NUCLEOTIDE SEQUENCE [LARGE SCALE GENOMIC DNA]</scope>
    <source>
        <strain evidence="4 5">PC14</strain>
    </source>
</reference>
<feature type="domain" description="FecR protein" evidence="2">
    <location>
        <begin position="136"/>
        <end position="224"/>
    </location>
</feature>
<accession>A0ABT3IGM1</accession>
<evidence type="ECO:0000313" key="5">
    <source>
        <dbReference type="Proteomes" id="UP001207742"/>
    </source>
</evidence>
<comment type="caution">
    <text evidence="4">The sequence shown here is derived from an EMBL/GenBank/DDBJ whole genome shotgun (WGS) entry which is preliminary data.</text>
</comment>
<dbReference type="PIRSF" id="PIRSF018266">
    <property type="entry name" value="FecR"/>
    <property type="match status" value="1"/>
</dbReference>
<dbReference type="Gene3D" id="2.60.120.1440">
    <property type="match status" value="1"/>
</dbReference>
<dbReference type="PANTHER" id="PTHR30273">
    <property type="entry name" value="PERIPLASMIC SIGNAL SENSOR AND SIGMA FACTOR ACTIVATOR FECR-RELATED"/>
    <property type="match status" value="1"/>
</dbReference>
<keyword evidence="1" id="KW-0812">Transmembrane</keyword>
<sequence length="344" mass="38647">MANTITKALMNKYLDNTCTAAERQLVADFIQEPEGRLLLDEVLTERLPADMLLMEQIRVDEQQVMGWKSTLQQRMQGMVPEQEPAVIRPVKRFSFLRHAAVWAVLVSGLGTFGVYQYRKNNKATTTLVSLEKSNPRGQRAVITLADGSVIHLGADSKLEYPEHFNGNTREITLTGEAFFEISEDPAHPFIVHTGKVQTRVLGTSFKINAFNGTPLTIAVATGKVSVEHAGNDYKGSRPMAVLTPGQQVTWNPESRRSSIAQIPVEDIAGWKSARLTFNNNTLKEVAMELERWYNVSIEFKQSHTAQKRITVTLYANMPLEQTLRVLSAGSRFSYKMNDRQVIIH</sequence>
<name>A0ABT3IGM1_9BACT</name>
<keyword evidence="1" id="KW-1133">Transmembrane helix</keyword>
<evidence type="ECO:0000259" key="2">
    <source>
        <dbReference type="Pfam" id="PF04773"/>
    </source>
</evidence>
<dbReference type="Pfam" id="PF04773">
    <property type="entry name" value="FecR"/>
    <property type="match status" value="1"/>
</dbReference>
<evidence type="ECO:0000259" key="3">
    <source>
        <dbReference type="Pfam" id="PF16344"/>
    </source>
</evidence>
<dbReference type="RefSeq" id="WP_264728070.1">
    <property type="nucleotide sequence ID" value="NZ_JAPDNR010000001.1"/>
</dbReference>
<dbReference type="Pfam" id="PF16344">
    <property type="entry name" value="FecR_C"/>
    <property type="match status" value="1"/>
</dbReference>
<dbReference type="InterPro" id="IPR032508">
    <property type="entry name" value="FecR_C"/>
</dbReference>
<keyword evidence="1" id="KW-0472">Membrane</keyword>
<evidence type="ECO:0000313" key="4">
    <source>
        <dbReference type="EMBL" id="MCW3483091.1"/>
    </source>
</evidence>
<dbReference type="InterPro" id="IPR012373">
    <property type="entry name" value="Ferrdict_sens_TM"/>
</dbReference>
<dbReference type="Gene3D" id="3.55.50.30">
    <property type="match status" value="1"/>
</dbReference>
<feature type="transmembrane region" description="Helical" evidence="1">
    <location>
        <begin position="99"/>
        <end position="117"/>
    </location>
</feature>
<organism evidence="4 5">
    <name type="scientific">Chitinophaga nivalis</name>
    <dbReference type="NCBI Taxonomy" id="2991709"/>
    <lineage>
        <taxon>Bacteria</taxon>
        <taxon>Pseudomonadati</taxon>
        <taxon>Bacteroidota</taxon>
        <taxon>Chitinophagia</taxon>
        <taxon>Chitinophagales</taxon>
        <taxon>Chitinophagaceae</taxon>
        <taxon>Chitinophaga</taxon>
    </lineage>
</organism>
<gene>
    <name evidence="4" type="ORF">OL497_04265</name>
</gene>
<dbReference type="InterPro" id="IPR006860">
    <property type="entry name" value="FecR"/>
</dbReference>
<feature type="domain" description="Protein FecR C-terminal" evidence="3">
    <location>
        <begin position="274"/>
        <end position="343"/>
    </location>
</feature>
<protein>
    <submittedName>
        <fullName evidence="4">FecR domain-containing protein</fullName>
    </submittedName>
</protein>
<evidence type="ECO:0000256" key="1">
    <source>
        <dbReference type="SAM" id="Phobius"/>
    </source>
</evidence>
<dbReference type="PANTHER" id="PTHR30273:SF2">
    <property type="entry name" value="PROTEIN FECR"/>
    <property type="match status" value="1"/>
</dbReference>
<dbReference type="Proteomes" id="UP001207742">
    <property type="component" value="Unassembled WGS sequence"/>
</dbReference>
<keyword evidence="5" id="KW-1185">Reference proteome</keyword>
<proteinExistence type="predicted"/>
<dbReference type="EMBL" id="JAPDNS010000001">
    <property type="protein sequence ID" value="MCW3483091.1"/>
    <property type="molecule type" value="Genomic_DNA"/>
</dbReference>